<name>A0ABR4HMV6_9EURO</name>
<accession>A0ABR4HMV6</accession>
<keyword evidence="1" id="KW-0472">Membrane</keyword>
<comment type="caution">
    <text evidence="2">The sequence shown here is derived from an EMBL/GenBank/DDBJ whole genome shotgun (WGS) entry which is preliminary data.</text>
</comment>
<sequence length="201" mass="21801">MPLSIHENMLKMLIYTIIFYAASCMGIFNNIDSLYARQAPAIEGTFNLYAYGASISGLPVFYADGRAEFGDPALSTAEVAQPVYFTVSETSPGTWIAHPNTTEINVAPFSSAVLALSRTETSDGAVEFLEATAEVVDTNSVFSVYGNYVLIDGENVNFYAMPTEAERVYSLIWSDVESEHIAIVLRTIAPATDSVLPDDAI</sequence>
<protein>
    <submittedName>
        <fullName evidence="2">Uncharacterized protein</fullName>
    </submittedName>
</protein>
<organism evidence="2 3">
    <name type="scientific">Aspergillus granulosus</name>
    <dbReference type="NCBI Taxonomy" id="176169"/>
    <lineage>
        <taxon>Eukaryota</taxon>
        <taxon>Fungi</taxon>
        <taxon>Dikarya</taxon>
        <taxon>Ascomycota</taxon>
        <taxon>Pezizomycotina</taxon>
        <taxon>Eurotiomycetes</taxon>
        <taxon>Eurotiomycetidae</taxon>
        <taxon>Eurotiales</taxon>
        <taxon>Aspergillaceae</taxon>
        <taxon>Aspergillus</taxon>
        <taxon>Aspergillus subgen. Nidulantes</taxon>
    </lineage>
</organism>
<feature type="transmembrane region" description="Helical" evidence="1">
    <location>
        <begin position="12"/>
        <end position="31"/>
    </location>
</feature>
<keyword evidence="1" id="KW-0812">Transmembrane</keyword>
<evidence type="ECO:0000256" key="1">
    <source>
        <dbReference type="SAM" id="Phobius"/>
    </source>
</evidence>
<gene>
    <name evidence="2" type="ORF">BJX63DRAFT_387088</name>
</gene>
<dbReference type="Proteomes" id="UP001610334">
    <property type="component" value="Unassembled WGS sequence"/>
</dbReference>
<evidence type="ECO:0000313" key="3">
    <source>
        <dbReference type="Proteomes" id="UP001610334"/>
    </source>
</evidence>
<proteinExistence type="predicted"/>
<keyword evidence="3" id="KW-1185">Reference proteome</keyword>
<dbReference type="EMBL" id="JBFXLT010000021">
    <property type="protein sequence ID" value="KAL2816675.1"/>
    <property type="molecule type" value="Genomic_DNA"/>
</dbReference>
<evidence type="ECO:0000313" key="2">
    <source>
        <dbReference type="EMBL" id="KAL2816675.1"/>
    </source>
</evidence>
<reference evidence="2 3" key="1">
    <citation type="submission" date="2024-07" db="EMBL/GenBank/DDBJ databases">
        <title>Section-level genome sequencing and comparative genomics of Aspergillus sections Usti and Cavernicolus.</title>
        <authorList>
            <consortium name="Lawrence Berkeley National Laboratory"/>
            <person name="Nybo J.L."/>
            <person name="Vesth T.C."/>
            <person name="Theobald S."/>
            <person name="Frisvad J.C."/>
            <person name="Larsen T.O."/>
            <person name="Kjaerboelling I."/>
            <person name="Rothschild-Mancinelli K."/>
            <person name="Lyhne E.K."/>
            <person name="Kogle M.E."/>
            <person name="Barry K."/>
            <person name="Clum A."/>
            <person name="Na H."/>
            <person name="Ledsgaard L."/>
            <person name="Lin J."/>
            <person name="Lipzen A."/>
            <person name="Kuo A."/>
            <person name="Riley R."/>
            <person name="Mondo S."/>
            <person name="Labutti K."/>
            <person name="Haridas S."/>
            <person name="Pangalinan J."/>
            <person name="Salamov A.A."/>
            <person name="Simmons B.A."/>
            <person name="Magnuson J.K."/>
            <person name="Chen J."/>
            <person name="Drula E."/>
            <person name="Henrissat B."/>
            <person name="Wiebenga A."/>
            <person name="Lubbers R.J."/>
            <person name="Gomes A.C."/>
            <person name="Makela M.R."/>
            <person name="Stajich J."/>
            <person name="Grigoriev I.V."/>
            <person name="Mortensen U.H."/>
            <person name="De Vries R.P."/>
            <person name="Baker S.E."/>
            <person name="Andersen M.R."/>
        </authorList>
    </citation>
    <scope>NUCLEOTIDE SEQUENCE [LARGE SCALE GENOMIC DNA]</scope>
    <source>
        <strain evidence="2 3">CBS 588.65</strain>
    </source>
</reference>
<keyword evidence="1" id="KW-1133">Transmembrane helix</keyword>